<evidence type="ECO:0000256" key="4">
    <source>
        <dbReference type="ARBA" id="ARBA00022679"/>
    </source>
</evidence>
<evidence type="ECO:0000256" key="3">
    <source>
        <dbReference type="ARBA" id="ARBA00012483"/>
    </source>
</evidence>
<dbReference type="PROSITE" id="PS50222">
    <property type="entry name" value="EF_HAND_2"/>
    <property type="match status" value="1"/>
</dbReference>
<comment type="subcellular location">
    <subcellularLocation>
        <location evidence="2">Membrane</location>
        <topology evidence="2">Multi-pass membrane protein</topology>
    </subcellularLocation>
</comment>
<organism evidence="14 15">
    <name type="scientific">Marinobacterium sediminicola</name>
    <dbReference type="NCBI Taxonomy" id="518898"/>
    <lineage>
        <taxon>Bacteria</taxon>
        <taxon>Pseudomonadati</taxon>
        <taxon>Pseudomonadota</taxon>
        <taxon>Gammaproteobacteria</taxon>
        <taxon>Oceanospirillales</taxon>
        <taxon>Oceanospirillaceae</taxon>
        <taxon>Marinobacterium</taxon>
    </lineage>
</organism>
<keyword evidence="11 12" id="KW-0472">Membrane</keyword>
<dbReference type="PROSITE" id="PS00018">
    <property type="entry name" value="EF_HAND_1"/>
    <property type="match status" value="1"/>
</dbReference>
<keyword evidence="10 12" id="KW-1133">Transmembrane helix</keyword>
<evidence type="ECO:0000256" key="8">
    <source>
        <dbReference type="ARBA" id="ARBA00022786"/>
    </source>
</evidence>
<evidence type="ECO:0000256" key="2">
    <source>
        <dbReference type="ARBA" id="ARBA00004141"/>
    </source>
</evidence>
<proteinExistence type="predicted"/>
<evidence type="ECO:0000256" key="11">
    <source>
        <dbReference type="ARBA" id="ARBA00023136"/>
    </source>
</evidence>
<keyword evidence="7" id="KW-0863">Zinc-finger</keyword>
<comment type="caution">
    <text evidence="14">The sequence shown here is derived from an EMBL/GenBank/DDBJ whole genome shotgun (WGS) entry which is preliminary data.</text>
</comment>
<feature type="domain" description="EF-hand" evidence="13">
    <location>
        <begin position="208"/>
        <end position="243"/>
    </location>
</feature>
<name>A0ABY1RWN7_9GAMM</name>
<keyword evidence="6" id="KW-0479">Metal-binding</keyword>
<dbReference type="InterPro" id="IPR002048">
    <property type="entry name" value="EF_hand_dom"/>
</dbReference>
<keyword evidence="5 12" id="KW-0812">Transmembrane</keyword>
<evidence type="ECO:0000256" key="12">
    <source>
        <dbReference type="SAM" id="Phobius"/>
    </source>
</evidence>
<accession>A0ABY1RWN7</accession>
<comment type="catalytic activity">
    <reaction evidence="1">
        <text>S-ubiquitinyl-[E2 ubiquitin-conjugating enzyme]-L-cysteine + [acceptor protein]-L-lysine = [E2 ubiquitin-conjugating enzyme]-L-cysteine + N(6)-ubiquitinyl-[acceptor protein]-L-lysine.</text>
        <dbReference type="EC" id="2.3.2.27"/>
    </reaction>
</comment>
<dbReference type="Gene3D" id="1.10.238.10">
    <property type="entry name" value="EF-hand"/>
    <property type="match status" value="1"/>
</dbReference>
<feature type="transmembrane region" description="Helical" evidence="12">
    <location>
        <begin position="14"/>
        <end position="32"/>
    </location>
</feature>
<dbReference type="SUPFAM" id="SSF47473">
    <property type="entry name" value="EF-hand"/>
    <property type="match status" value="1"/>
</dbReference>
<evidence type="ECO:0000256" key="6">
    <source>
        <dbReference type="ARBA" id="ARBA00022723"/>
    </source>
</evidence>
<keyword evidence="4" id="KW-0808">Transferase</keyword>
<dbReference type="Pfam" id="PF13202">
    <property type="entry name" value="EF-hand_5"/>
    <property type="match status" value="1"/>
</dbReference>
<dbReference type="InterPro" id="IPR022170">
    <property type="entry name" value="MUL1-like"/>
</dbReference>
<keyword evidence="8" id="KW-0833">Ubl conjugation pathway</keyword>
<feature type="transmembrane region" description="Helical" evidence="12">
    <location>
        <begin position="286"/>
        <end position="307"/>
    </location>
</feature>
<evidence type="ECO:0000256" key="9">
    <source>
        <dbReference type="ARBA" id="ARBA00022833"/>
    </source>
</evidence>
<dbReference type="Proteomes" id="UP001159257">
    <property type="component" value="Unassembled WGS sequence"/>
</dbReference>
<evidence type="ECO:0000313" key="14">
    <source>
        <dbReference type="EMBL" id="SMR69908.1"/>
    </source>
</evidence>
<dbReference type="InterPro" id="IPR011992">
    <property type="entry name" value="EF-hand-dom_pair"/>
</dbReference>
<dbReference type="EC" id="2.3.2.27" evidence="3"/>
<protein>
    <recommendedName>
        <fullName evidence="3">RING-type E3 ubiquitin transferase</fullName>
        <ecNumber evidence="3">2.3.2.27</ecNumber>
    </recommendedName>
</protein>
<evidence type="ECO:0000256" key="10">
    <source>
        <dbReference type="ARBA" id="ARBA00022989"/>
    </source>
</evidence>
<dbReference type="InterPro" id="IPR018247">
    <property type="entry name" value="EF_Hand_1_Ca_BS"/>
</dbReference>
<gene>
    <name evidence="14" type="ORF">SAMN04487964_101402</name>
</gene>
<keyword evidence="15" id="KW-1185">Reference proteome</keyword>
<sequence length="308" mass="35140">MLLDLAPLETEEKLIFILICILGALASIWFVFSRMARYRLIADTPTAKIRSAPQGYVELIGHVIAGEDGLLNAPLSGRACVWYDYKVEELDEEGERKRWRHVRSGRSNHWFQINDGTDTCLIDPEGAEVSAQHKHSWRGRSAFPGGHNLDPHTAAAFLSSQIGDGQYRFTERLIFEHEKLYALGHFHTVGGGRDQLDMNATVRDLLRLWKRDKEQLVKRFDTNGDGKISAEEWHAARQAAEQEALHQQQSLHQLPSMNVLTDPQTSRMPYLLSTLDEADLIKRYRWMTLGCLVAAALFFWLFLEILLA</sequence>
<dbReference type="RefSeq" id="WP_239041841.1">
    <property type="nucleotide sequence ID" value="NZ_BAAAEY010000002.1"/>
</dbReference>
<evidence type="ECO:0000313" key="15">
    <source>
        <dbReference type="Proteomes" id="UP001159257"/>
    </source>
</evidence>
<dbReference type="Pfam" id="PF12483">
    <property type="entry name" value="GIDE"/>
    <property type="match status" value="1"/>
</dbReference>
<evidence type="ECO:0000256" key="1">
    <source>
        <dbReference type="ARBA" id="ARBA00000900"/>
    </source>
</evidence>
<keyword evidence="9" id="KW-0862">Zinc</keyword>
<evidence type="ECO:0000256" key="5">
    <source>
        <dbReference type="ARBA" id="ARBA00022692"/>
    </source>
</evidence>
<evidence type="ECO:0000256" key="7">
    <source>
        <dbReference type="ARBA" id="ARBA00022771"/>
    </source>
</evidence>
<dbReference type="EMBL" id="FXWV01000001">
    <property type="protein sequence ID" value="SMR69908.1"/>
    <property type="molecule type" value="Genomic_DNA"/>
</dbReference>
<reference evidence="14 15" key="1">
    <citation type="submission" date="2017-05" db="EMBL/GenBank/DDBJ databases">
        <authorList>
            <person name="Varghese N."/>
            <person name="Submissions S."/>
        </authorList>
    </citation>
    <scope>NUCLEOTIDE SEQUENCE [LARGE SCALE GENOMIC DNA]</scope>
    <source>
        <strain evidence="14 15">CGMCC 1.7287</strain>
    </source>
</reference>
<evidence type="ECO:0000259" key="13">
    <source>
        <dbReference type="PROSITE" id="PS50222"/>
    </source>
</evidence>